<protein>
    <recommendedName>
        <fullName evidence="3">Reverse transcriptase domain-containing protein</fullName>
    </recommendedName>
</protein>
<proteinExistence type="predicted"/>
<keyword evidence="2" id="KW-1185">Reference proteome</keyword>
<gene>
    <name evidence="1" type="primary">Necator_chrX.g25744</name>
    <name evidence="1" type="ORF">RB195_025578</name>
</gene>
<organism evidence="1 2">
    <name type="scientific">Necator americanus</name>
    <name type="common">Human hookworm</name>
    <dbReference type="NCBI Taxonomy" id="51031"/>
    <lineage>
        <taxon>Eukaryota</taxon>
        <taxon>Metazoa</taxon>
        <taxon>Ecdysozoa</taxon>
        <taxon>Nematoda</taxon>
        <taxon>Chromadorea</taxon>
        <taxon>Rhabditida</taxon>
        <taxon>Rhabditina</taxon>
        <taxon>Rhabditomorpha</taxon>
        <taxon>Strongyloidea</taxon>
        <taxon>Ancylostomatidae</taxon>
        <taxon>Bunostominae</taxon>
        <taxon>Necator</taxon>
    </lineage>
</organism>
<dbReference type="SUPFAM" id="SSF56672">
    <property type="entry name" value="DNA/RNA polymerases"/>
    <property type="match status" value="1"/>
</dbReference>
<evidence type="ECO:0000313" key="1">
    <source>
        <dbReference type="EMBL" id="KAK6765749.1"/>
    </source>
</evidence>
<dbReference type="PANTHER" id="PTHR47331:SF1">
    <property type="entry name" value="GAG-LIKE PROTEIN"/>
    <property type="match status" value="1"/>
</dbReference>
<name>A0ABR1ESY5_NECAM</name>
<accession>A0ABR1ESY5</accession>
<sequence>MLVLDDVFAMSSFPSLKRMMLSLASGSARELFLKNVLICPEGHSHPGHLQKFDDIIQDQVKQSIISEVPPSQFYTTGTFLSHHAVINESKKTTKMRLVHNGSAKVNGSPSLNDCLFRLFREPVLLPDLSGILLRVRLATILLIGDIEKAFHTVELEDCDRPFTKLLWLKDHRKHPSQENVTTFYFKCIPFELNCSPFLPAATLLDKGA</sequence>
<dbReference type="InterPro" id="IPR043502">
    <property type="entry name" value="DNA/RNA_pol_sf"/>
</dbReference>
<dbReference type="EMBL" id="JAVFWL010000006">
    <property type="protein sequence ID" value="KAK6765749.1"/>
    <property type="molecule type" value="Genomic_DNA"/>
</dbReference>
<dbReference type="PANTHER" id="PTHR47331">
    <property type="entry name" value="PHD-TYPE DOMAIN-CONTAINING PROTEIN"/>
    <property type="match status" value="1"/>
</dbReference>
<reference evidence="1 2" key="1">
    <citation type="submission" date="2023-08" db="EMBL/GenBank/DDBJ databases">
        <title>A Necator americanus chromosomal reference genome.</title>
        <authorList>
            <person name="Ilik V."/>
            <person name="Petrzelkova K.J."/>
            <person name="Pardy F."/>
            <person name="Fuh T."/>
            <person name="Niatou-Singa F.S."/>
            <person name="Gouil Q."/>
            <person name="Baker L."/>
            <person name="Ritchie M.E."/>
            <person name="Jex A.R."/>
            <person name="Gazzola D."/>
            <person name="Li H."/>
            <person name="Toshio Fujiwara R."/>
            <person name="Zhan B."/>
            <person name="Aroian R.V."/>
            <person name="Pafco B."/>
            <person name="Schwarz E.M."/>
        </authorList>
    </citation>
    <scope>NUCLEOTIDE SEQUENCE [LARGE SCALE GENOMIC DNA]</scope>
    <source>
        <strain evidence="1 2">Aroian</strain>
        <tissue evidence="1">Whole animal</tissue>
    </source>
</reference>
<evidence type="ECO:0000313" key="2">
    <source>
        <dbReference type="Proteomes" id="UP001303046"/>
    </source>
</evidence>
<evidence type="ECO:0008006" key="3">
    <source>
        <dbReference type="Google" id="ProtNLM"/>
    </source>
</evidence>
<comment type="caution">
    <text evidence="1">The sequence shown here is derived from an EMBL/GenBank/DDBJ whole genome shotgun (WGS) entry which is preliminary data.</text>
</comment>
<dbReference type="Proteomes" id="UP001303046">
    <property type="component" value="Unassembled WGS sequence"/>
</dbReference>